<keyword evidence="1 5" id="KW-1003">Cell membrane</keyword>
<evidence type="ECO:0000259" key="7">
    <source>
        <dbReference type="SMART" id="SM00842"/>
    </source>
</evidence>
<dbReference type="InterPro" id="IPR050696">
    <property type="entry name" value="FtsA/MreB"/>
</dbReference>
<organism evidence="8 9">
    <name type="scientific">Marinomonas spartinae</name>
    <dbReference type="NCBI Taxonomy" id="1792290"/>
    <lineage>
        <taxon>Bacteria</taxon>
        <taxon>Pseudomonadati</taxon>
        <taxon>Pseudomonadota</taxon>
        <taxon>Gammaproteobacteria</taxon>
        <taxon>Oceanospirillales</taxon>
        <taxon>Oceanospirillaceae</taxon>
        <taxon>Marinomonas</taxon>
    </lineage>
</organism>
<dbReference type="EMBL" id="FLOB01000003">
    <property type="protein sequence ID" value="SBS30057.1"/>
    <property type="molecule type" value="Genomic_DNA"/>
</dbReference>
<evidence type="ECO:0000256" key="1">
    <source>
        <dbReference type="ARBA" id="ARBA00022475"/>
    </source>
</evidence>
<dbReference type="SUPFAM" id="SSF53067">
    <property type="entry name" value="Actin-like ATPase domain"/>
    <property type="match status" value="2"/>
</dbReference>
<protein>
    <recommendedName>
        <fullName evidence="5 6">Cell division protein FtsA</fullName>
    </recommendedName>
</protein>
<evidence type="ECO:0000313" key="9">
    <source>
        <dbReference type="Proteomes" id="UP000092544"/>
    </source>
</evidence>
<evidence type="ECO:0000313" key="8">
    <source>
        <dbReference type="EMBL" id="SBS30057.1"/>
    </source>
</evidence>
<dbReference type="RefSeq" id="WP_067014899.1">
    <property type="nucleotide sequence ID" value="NZ_FLOB01000003.1"/>
</dbReference>
<dbReference type="NCBIfam" id="NF007009">
    <property type="entry name" value="PRK09472.1"/>
    <property type="match status" value="1"/>
</dbReference>
<proteinExistence type="inferred from homology"/>
<dbReference type="GO" id="GO:0043093">
    <property type="term" value="P:FtsZ-dependent cytokinesis"/>
    <property type="evidence" value="ECO:0007669"/>
    <property type="project" value="UniProtKB-UniRule"/>
</dbReference>
<dbReference type="InterPro" id="IPR003494">
    <property type="entry name" value="SHS2_FtsA"/>
</dbReference>
<dbReference type="SMART" id="SM00842">
    <property type="entry name" value="FtsA"/>
    <property type="match status" value="1"/>
</dbReference>
<dbReference type="OrthoDB" id="9810567at2"/>
<evidence type="ECO:0000256" key="6">
    <source>
        <dbReference type="PIRNR" id="PIRNR003101"/>
    </source>
</evidence>
<dbReference type="FunFam" id="3.30.420.40:FF:000035">
    <property type="entry name" value="Cell division protein FtsA"/>
    <property type="match status" value="1"/>
</dbReference>
<keyword evidence="3 5" id="KW-0472">Membrane</keyword>
<dbReference type="NCBIfam" id="TIGR01174">
    <property type="entry name" value="ftsA"/>
    <property type="match status" value="1"/>
</dbReference>
<dbReference type="InterPro" id="IPR043129">
    <property type="entry name" value="ATPase_NBD"/>
</dbReference>
<dbReference type="PANTHER" id="PTHR32432">
    <property type="entry name" value="CELL DIVISION PROTEIN FTSA-RELATED"/>
    <property type="match status" value="1"/>
</dbReference>
<reference evidence="8 9" key="1">
    <citation type="submission" date="2016-06" db="EMBL/GenBank/DDBJ databases">
        <authorList>
            <person name="Kjaerup R.B."/>
            <person name="Dalgaard T.S."/>
            <person name="Juul-Madsen H.R."/>
        </authorList>
    </citation>
    <scope>NUCLEOTIDE SEQUENCE [LARGE SCALE GENOMIC DNA]</scope>
    <source>
        <strain evidence="8 9">CECT 8886</strain>
    </source>
</reference>
<sequence>MIVGLDVGTSKVICLVGEVLADGSLEIVGIGSHSAKGMKRGVVINIESTVQSIQRAVEEAELMAGCNIHSVYVSVAGSHVRSLNSHGIVAVKNGEVQQEDIDRVIDAAQAVPISSDQRVLHILPQEYHIDSQEGIKDPLGMSGVRLEANVHMISGAANAVMNVEKCIKRCGLGVDGVILSQLASSDSSLSEDEKELGVCLVDIGAGTSDIAVWLDGALHHTAVVPVAGDQVTNDISMALRTPTQHAEEIKIKYACAMSSMASGDQAIQVPSVGDRQPRTISRDALAEVVEARYEEIYSLVQDELRRSGYAERIPAGIVITGGTSLMEGAAELAEKVFDMPVRLSVPDCIKGMSDIVDNPIYSTSVGLLAYGSKEAEMTEPSAQTMSKTQNKRDLSVLTAKKEARSSFSPTKVWHNLKHWFQSYM</sequence>
<dbReference type="GO" id="GO:0032153">
    <property type="term" value="C:cell division site"/>
    <property type="evidence" value="ECO:0007669"/>
    <property type="project" value="UniProtKB-UniRule"/>
</dbReference>
<dbReference type="PANTHER" id="PTHR32432:SF4">
    <property type="entry name" value="CELL DIVISION PROTEIN FTSA"/>
    <property type="match status" value="1"/>
</dbReference>
<dbReference type="STRING" id="1792290.MSP8886_01683"/>
<name>A0A1A8TDI3_9GAMM</name>
<comment type="function">
    <text evidence="5 6">Cell division protein that is involved in the assembly of the Z ring. May serve as a membrane anchor for the Z ring.</text>
</comment>
<feature type="domain" description="SHS2" evidence="7">
    <location>
        <begin position="2"/>
        <end position="188"/>
    </location>
</feature>
<dbReference type="CDD" id="cd24048">
    <property type="entry name" value="ASKHA_NBD_FtsA"/>
    <property type="match status" value="1"/>
</dbReference>
<dbReference type="Gene3D" id="3.30.1490.110">
    <property type="match status" value="1"/>
</dbReference>
<dbReference type="Pfam" id="PF14450">
    <property type="entry name" value="FtsA"/>
    <property type="match status" value="1"/>
</dbReference>
<dbReference type="FunFam" id="3.30.1490.110:FF:000001">
    <property type="entry name" value="Cell division protein FtsA"/>
    <property type="match status" value="1"/>
</dbReference>
<comment type="subunit">
    <text evidence="5">Self-interacts. Interacts with FtsZ.</text>
</comment>
<evidence type="ECO:0000256" key="3">
    <source>
        <dbReference type="ARBA" id="ARBA00023136"/>
    </source>
</evidence>
<dbReference type="InterPro" id="IPR020823">
    <property type="entry name" value="Cell_div_FtsA"/>
</dbReference>
<dbReference type="GO" id="GO:0009898">
    <property type="term" value="C:cytoplasmic side of plasma membrane"/>
    <property type="evidence" value="ECO:0007669"/>
    <property type="project" value="UniProtKB-UniRule"/>
</dbReference>
<evidence type="ECO:0000256" key="2">
    <source>
        <dbReference type="ARBA" id="ARBA00022618"/>
    </source>
</evidence>
<comment type="similarity">
    <text evidence="5 6">Belongs to the FtsA/MreB family.</text>
</comment>
<keyword evidence="4 5" id="KW-0131">Cell cycle</keyword>
<keyword evidence="2 5" id="KW-0132">Cell division</keyword>
<dbReference type="FunFam" id="3.30.420.40:FF:000032">
    <property type="entry name" value="Cell division protein FtsA"/>
    <property type="match status" value="1"/>
</dbReference>
<dbReference type="HAMAP" id="MF_02033">
    <property type="entry name" value="FtsA"/>
    <property type="match status" value="1"/>
</dbReference>
<dbReference type="Gene3D" id="3.30.420.40">
    <property type="match status" value="2"/>
</dbReference>
<evidence type="ECO:0000256" key="5">
    <source>
        <dbReference type="HAMAP-Rule" id="MF_02033"/>
    </source>
</evidence>
<dbReference type="Pfam" id="PF02491">
    <property type="entry name" value="SHS2_FTSA"/>
    <property type="match status" value="1"/>
</dbReference>
<accession>A0A1A8TDI3</accession>
<dbReference type="AlphaFoldDB" id="A0A1A8TDI3"/>
<dbReference type="Proteomes" id="UP000092544">
    <property type="component" value="Unassembled WGS sequence"/>
</dbReference>
<keyword evidence="9" id="KW-1185">Reference proteome</keyword>
<evidence type="ECO:0000256" key="4">
    <source>
        <dbReference type="ARBA" id="ARBA00023306"/>
    </source>
</evidence>
<dbReference type="PIRSF" id="PIRSF003101">
    <property type="entry name" value="FtsA"/>
    <property type="match status" value="1"/>
</dbReference>
<gene>
    <name evidence="5 8" type="primary">ftsA</name>
    <name evidence="8" type="ORF">MSP8886_01683</name>
</gene>
<comment type="subcellular location">
    <subcellularLocation>
        <location evidence="5">Cell membrane</location>
        <topology evidence="5">Peripheral membrane protein</topology>
        <orientation evidence="5">Cytoplasmic side</orientation>
    </subcellularLocation>
    <text evidence="5">Localizes to the Z ring in an FtsZ-dependent manner. Targeted to the membrane through a conserved C-terminal amphipathic helix.</text>
</comment>